<organism evidence="1 2">
    <name type="scientific">Alicyclobacillus dauci</name>
    <dbReference type="NCBI Taxonomy" id="1475485"/>
    <lineage>
        <taxon>Bacteria</taxon>
        <taxon>Bacillati</taxon>
        <taxon>Bacillota</taxon>
        <taxon>Bacilli</taxon>
        <taxon>Bacillales</taxon>
        <taxon>Alicyclobacillaceae</taxon>
        <taxon>Alicyclobacillus</taxon>
    </lineage>
</organism>
<dbReference type="RefSeq" id="WP_268042429.1">
    <property type="nucleotide sequence ID" value="NZ_CP104064.1"/>
</dbReference>
<sequence length="209" mass="23685">MNGDSLVIGQTNAGKTSFCLRFARFLGLRELQWMVERTDGVRERRRMPLSEAEQLLSSGDPHRTRELQTLFLPVPRGKADRMVKVTDSAGLADGLHQDPTVRKAMAQTLRSMVDAKAIIHVIDAAMIGQELHAMRDGKTFRLHALDEQMLALGRSRSAYIVLANKMDLPSAKDGLRWLKQYFDKEKVIPISAREGSGFHEVKRYVWRLV</sequence>
<dbReference type="CDD" id="cd00882">
    <property type="entry name" value="Ras_like_GTPase"/>
    <property type="match status" value="1"/>
</dbReference>
<dbReference type="EMBL" id="CP104064">
    <property type="protein sequence ID" value="WAH35314.1"/>
    <property type="molecule type" value="Genomic_DNA"/>
</dbReference>
<evidence type="ECO:0000313" key="2">
    <source>
        <dbReference type="Proteomes" id="UP001164803"/>
    </source>
</evidence>
<name>A0ABY6YXJ1_9BACL</name>
<reference evidence="1" key="1">
    <citation type="submission" date="2022-08" db="EMBL/GenBank/DDBJ databases">
        <title>Alicyclobacillus dauci DSM2870, complete genome.</title>
        <authorList>
            <person name="Wang Q."/>
            <person name="Cai R."/>
            <person name="Wang Z."/>
        </authorList>
    </citation>
    <scope>NUCLEOTIDE SEQUENCE</scope>
    <source>
        <strain evidence="1">DSM 28700</strain>
    </source>
</reference>
<gene>
    <name evidence="1" type="ORF">NZD86_13460</name>
</gene>
<dbReference type="SUPFAM" id="SSF52540">
    <property type="entry name" value="P-loop containing nucleoside triphosphate hydrolases"/>
    <property type="match status" value="1"/>
</dbReference>
<dbReference type="Proteomes" id="UP001164803">
    <property type="component" value="Chromosome"/>
</dbReference>
<protein>
    <submittedName>
        <fullName evidence="1">GTPase domain-containing protein</fullName>
    </submittedName>
</protein>
<keyword evidence="2" id="KW-1185">Reference proteome</keyword>
<accession>A0ABY6YXJ1</accession>
<dbReference type="InterPro" id="IPR027417">
    <property type="entry name" value="P-loop_NTPase"/>
</dbReference>
<proteinExistence type="predicted"/>
<dbReference type="Gene3D" id="3.40.50.300">
    <property type="entry name" value="P-loop containing nucleotide triphosphate hydrolases"/>
    <property type="match status" value="1"/>
</dbReference>
<evidence type="ECO:0000313" key="1">
    <source>
        <dbReference type="EMBL" id="WAH35314.1"/>
    </source>
</evidence>